<dbReference type="Proteomes" id="UP001552299">
    <property type="component" value="Unassembled WGS sequence"/>
</dbReference>
<accession>A0ABD0TVP0</accession>
<evidence type="ECO:0000313" key="2">
    <source>
        <dbReference type="Proteomes" id="UP001552299"/>
    </source>
</evidence>
<reference evidence="1 2" key="1">
    <citation type="journal article" date="2024" name="Plant Biotechnol. J.">
        <title>Dendrobium thyrsiflorum genome and its molecular insights into genes involved in important horticultural traits.</title>
        <authorList>
            <person name="Chen B."/>
            <person name="Wang J.Y."/>
            <person name="Zheng P.J."/>
            <person name="Li K.L."/>
            <person name="Liang Y.M."/>
            <person name="Chen X.F."/>
            <person name="Zhang C."/>
            <person name="Zhao X."/>
            <person name="He X."/>
            <person name="Zhang G.Q."/>
            <person name="Liu Z.J."/>
            <person name="Xu Q."/>
        </authorList>
    </citation>
    <scope>NUCLEOTIDE SEQUENCE [LARGE SCALE GENOMIC DNA]</scope>
    <source>
        <strain evidence="1">GZMU011</strain>
    </source>
</reference>
<dbReference type="AlphaFoldDB" id="A0ABD0TVP0"/>
<gene>
    <name evidence="1" type="ORF">M5K25_028076</name>
</gene>
<protein>
    <submittedName>
        <fullName evidence="1">Uncharacterized protein</fullName>
    </submittedName>
</protein>
<comment type="caution">
    <text evidence="1">The sequence shown here is derived from an EMBL/GenBank/DDBJ whole genome shotgun (WGS) entry which is preliminary data.</text>
</comment>
<keyword evidence="2" id="KW-1185">Reference proteome</keyword>
<proteinExistence type="predicted"/>
<name>A0ABD0TVP0_DENTH</name>
<sequence>MMEVLRHSHQGMRFFHQGSIDTVKVGANLEGYLVVVWSSNMVVLSSYGGCSVSMLSLGFPAVGCLFGSIFPAAGCSDFPLVVSYVVCFNFTLNGLS</sequence>
<evidence type="ECO:0000313" key="1">
    <source>
        <dbReference type="EMBL" id="KAL0903678.1"/>
    </source>
</evidence>
<dbReference type="EMBL" id="JANQDX010000020">
    <property type="protein sequence ID" value="KAL0903678.1"/>
    <property type="molecule type" value="Genomic_DNA"/>
</dbReference>
<organism evidence="1 2">
    <name type="scientific">Dendrobium thyrsiflorum</name>
    <name type="common">Pinecone-like raceme dendrobium</name>
    <name type="synonym">Orchid</name>
    <dbReference type="NCBI Taxonomy" id="117978"/>
    <lineage>
        <taxon>Eukaryota</taxon>
        <taxon>Viridiplantae</taxon>
        <taxon>Streptophyta</taxon>
        <taxon>Embryophyta</taxon>
        <taxon>Tracheophyta</taxon>
        <taxon>Spermatophyta</taxon>
        <taxon>Magnoliopsida</taxon>
        <taxon>Liliopsida</taxon>
        <taxon>Asparagales</taxon>
        <taxon>Orchidaceae</taxon>
        <taxon>Epidendroideae</taxon>
        <taxon>Malaxideae</taxon>
        <taxon>Dendrobiinae</taxon>
        <taxon>Dendrobium</taxon>
    </lineage>
</organism>